<sequence>MTMQHVRQNWLTTHRRQDKLECMLTFLTNAYVIKNRMARRRGGPMGACVR</sequence>
<accession>A0A7Z7B2K8</accession>
<evidence type="ECO:0000313" key="2">
    <source>
        <dbReference type="Proteomes" id="UP000198900"/>
    </source>
</evidence>
<protein>
    <submittedName>
        <fullName evidence="1">Uncharacterized protein</fullName>
    </submittedName>
</protein>
<dbReference type="AlphaFoldDB" id="A0A7Z7B2K8"/>
<name>A0A7Z7B2K8_9BURK</name>
<gene>
    <name evidence="1" type="ORF">SAMN04487926_103315</name>
</gene>
<dbReference type="Proteomes" id="UP000198900">
    <property type="component" value="Unassembled WGS sequence"/>
</dbReference>
<organism evidence="1 2">
    <name type="scientific">Paraburkholderia steynii</name>
    <dbReference type="NCBI Taxonomy" id="1245441"/>
    <lineage>
        <taxon>Bacteria</taxon>
        <taxon>Pseudomonadati</taxon>
        <taxon>Pseudomonadota</taxon>
        <taxon>Betaproteobacteria</taxon>
        <taxon>Burkholderiales</taxon>
        <taxon>Burkholderiaceae</taxon>
        <taxon>Paraburkholderia</taxon>
    </lineage>
</organism>
<evidence type="ECO:0000313" key="1">
    <source>
        <dbReference type="EMBL" id="SDH29155.1"/>
    </source>
</evidence>
<reference evidence="1" key="1">
    <citation type="submission" date="2016-10" db="EMBL/GenBank/DDBJ databases">
        <authorList>
            <person name="Varghese N."/>
            <person name="Submissions S."/>
        </authorList>
    </citation>
    <scope>NUCLEOTIDE SEQUENCE [LARGE SCALE GENOMIC DNA]</scope>
    <source>
        <strain evidence="1">YR281</strain>
    </source>
</reference>
<dbReference type="EMBL" id="FNDI01000003">
    <property type="protein sequence ID" value="SDH29155.1"/>
    <property type="molecule type" value="Genomic_DNA"/>
</dbReference>
<keyword evidence="2" id="KW-1185">Reference proteome</keyword>
<proteinExistence type="predicted"/>
<comment type="caution">
    <text evidence="1">The sequence shown here is derived from an EMBL/GenBank/DDBJ whole genome shotgun (WGS) entry which is preliminary data.</text>
</comment>